<proteinExistence type="predicted"/>
<accession>A0A8T0HS03</accession>
<dbReference type="EMBL" id="CM026426">
    <property type="protein sequence ID" value="KAG0573549.1"/>
    <property type="molecule type" value="Genomic_DNA"/>
</dbReference>
<feature type="signal peptide" evidence="1">
    <location>
        <begin position="1"/>
        <end position="22"/>
    </location>
</feature>
<evidence type="ECO:0000313" key="3">
    <source>
        <dbReference type="Proteomes" id="UP000822688"/>
    </source>
</evidence>
<evidence type="ECO:0000313" key="2">
    <source>
        <dbReference type="EMBL" id="KAG0573549.1"/>
    </source>
</evidence>
<keyword evidence="3" id="KW-1185">Reference proteome</keyword>
<protein>
    <submittedName>
        <fullName evidence="2">Uncharacterized protein</fullName>
    </submittedName>
</protein>
<organism evidence="2 3">
    <name type="scientific">Ceratodon purpureus</name>
    <name type="common">Fire moss</name>
    <name type="synonym">Dicranum purpureum</name>
    <dbReference type="NCBI Taxonomy" id="3225"/>
    <lineage>
        <taxon>Eukaryota</taxon>
        <taxon>Viridiplantae</taxon>
        <taxon>Streptophyta</taxon>
        <taxon>Embryophyta</taxon>
        <taxon>Bryophyta</taxon>
        <taxon>Bryophytina</taxon>
        <taxon>Bryopsida</taxon>
        <taxon>Dicranidae</taxon>
        <taxon>Pseudoditrichales</taxon>
        <taxon>Ditrichaceae</taxon>
        <taxon>Ceratodon</taxon>
    </lineage>
</organism>
<reference evidence="2" key="1">
    <citation type="submission" date="2020-06" db="EMBL/GenBank/DDBJ databases">
        <title>WGS assembly of Ceratodon purpureus strain R40.</title>
        <authorList>
            <person name="Carey S.B."/>
            <person name="Jenkins J."/>
            <person name="Shu S."/>
            <person name="Lovell J.T."/>
            <person name="Sreedasyam A."/>
            <person name="Maumus F."/>
            <person name="Tiley G.P."/>
            <person name="Fernandez-Pozo N."/>
            <person name="Barry K."/>
            <person name="Chen C."/>
            <person name="Wang M."/>
            <person name="Lipzen A."/>
            <person name="Daum C."/>
            <person name="Saski C.A."/>
            <person name="Payton A.C."/>
            <person name="Mcbreen J.C."/>
            <person name="Conrad R.E."/>
            <person name="Kollar L.M."/>
            <person name="Olsson S."/>
            <person name="Huttunen S."/>
            <person name="Landis J.B."/>
            <person name="Wickett N.J."/>
            <person name="Johnson M.G."/>
            <person name="Rensing S.A."/>
            <person name="Grimwood J."/>
            <person name="Schmutz J."/>
            <person name="Mcdaniel S.F."/>
        </authorList>
    </citation>
    <scope>NUCLEOTIDE SEQUENCE</scope>
    <source>
        <strain evidence="2">R40</strain>
    </source>
</reference>
<keyword evidence="1" id="KW-0732">Signal</keyword>
<dbReference type="AlphaFoldDB" id="A0A8T0HS03"/>
<feature type="chain" id="PRO_5035745899" evidence="1">
    <location>
        <begin position="23"/>
        <end position="63"/>
    </location>
</feature>
<dbReference type="Proteomes" id="UP000822688">
    <property type="component" value="Chromosome V"/>
</dbReference>
<name>A0A8T0HS03_CERPU</name>
<evidence type="ECO:0000256" key="1">
    <source>
        <dbReference type="SAM" id="SignalP"/>
    </source>
</evidence>
<sequence>MSSKNSRSLALVFVVLIEKALQVFVLDKQSPPYPPQSFEAEILINCVTHNNQLSHPKLVSELL</sequence>
<comment type="caution">
    <text evidence="2">The sequence shown here is derived from an EMBL/GenBank/DDBJ whole genome shotgun (WGS) entry which is preliminary data.</text>
</comment>
<gene>
    <name evidence="2" type="ORF">KC19_VG187400</name>
</gene>